<keyword evidence="3 6" id="KW-0812">Transmembrane</keyword>
<evidence type="ECO:0000256" key="6">
    <source>
        <dbReference type="SAM" id="Phobius"/>
    </source>
</evidence>
<comment type="similarity">
    <text evidence="2">Belongs to the tetraspanin (TM4SF) family.</text>
</comment>
<feature type="transmembrane region" description="Helical" evidence="6">
    <location>
        <begin position="55"/>
        <end position="78"/>
    </location>
</feature>
<gene>
    <name evidence="7" type="primary">TSN11</name>
    <name evidence="7" type="ORF">TR153289</name>
</gene>
<dbReference type="PRINTS" id="PR00259">
    <property type="entry name" value="TMFOUR"/>
</dbReference>
<evidence type="ECO:0000313" key="7">
    <source>
        <dbReference type="EMBL" id="JAP43842.1"/>
    </source>
</evidence>
<evidence type="ECO:0000256" key="2">
    <source>
        <dbReference type="ARBA" id="ARBA00006840"/>
    </source>
</evidence>
<feature type="transmembrane region" description="Helical" evidence="6">
    <location>
        <begin position="90"/>
        <end position="114"/>
    </location>
</feature>
<keyword evidence="5 6" id="KW-0472">Membrane</keyword>
<feature type="transmembrane region" description="Helical" evidence="6">
    <location>
        <begin position="21"/>
        <end position="43"/>
    </location>
</feature>
<dbReference type="PANTHER" id="PTHR19282:SF544">
    <property type="entry name" value="TETRASPANIN"/>
    <property type="match status" value="1"/>
</dbReference>
<dbReference type="GO" id="GO:0005886">
    <property type="term" value="C:plasma membrane"/>
    <property type="evidence" value="ECO:0007669"/>
    <property type="project" value="TreeGrafter"/>
</dbReference>
<evidence type="ECO:0000256" key="4">
    <source>
        <dbReference type="ARBA" id="ARBA00022989"/>
    </source>
</evidence>
<dbReference type="EMBL" id="GEEE01019383">
    <property type="protein sequence ID" value="JAP43842.1"/>
    <property type="molecule type" value="Transcribed_RNA"/>
</dbReference>
<reference evidence="7" key="1">
    <citation type="submission" date="2016-01" db="EMBL/GenBank/DDBJ databases">
        <title>Reference transcriptome for the parasite Schistocephalus solidus: insights into the molecular evolution of parasitism.</title>
        <authorList>
            <person name="Hebert F.O."/>
            <person name="Grambauer S."/>
            <person name="Barber I."/>
            <person name="Landry C.R."/>
            <person name="Aubin-Horth N."/>
        </authorList>
    </citation>
    <scope>NUCLEOTIDE SEQUENCE</scope>
</reference>
<accession>A0A0X3P726</accession>
<keyword evidence="4 6" id="KW-1133">Transmembrane helix</keyword>
<organism evidence="7">
    <name type="scientific">Schistocephalus solidus</name>
    <name type="common">Tapeworm</name>
    <dbReference type="NCBI Taxonomy" id="70667"/>
    <lineage>
        <taxon>Eukaryota</taxon>
        <taxon>Metazoa</taxon>
        <taxon>Spiralia</taxon>
        <taxon>Lophotrochozoa</taxon>
        <taxon>Platyhelminthes</taxon>
        <taxon>Cestoda</taxon>
        <taxon>Eucestoda</taxon>
        <taxon>Diphyllobothriidea</taxon>
        <taxon>Diphyllobothriidae</taxon>
        <taxon>Schistocephalus</taxon>
    </lineage>
</organism>
<dbReference type="InterPro" id="IPR018499">
    <property type="entry name" value="Tetraspanin/Peripherin"/>
</dbReference>
<dbReference type="PANTHER" id="PTHR19282">
    <property type="entry name" value="TETRASPANIN"/>
    <property type="match status" value="1"/>
</dbReference>
<dbReference type="PIRSF" id="PIRSF002419">
    <property type="entry name" value="Tetraspanin"/>
    <property type="match status" value="1"/>
</dbReference>
<feature type="transmembrane region" description="Helical" evidence="6">
    <location>
        <begin position="259"/>
        <end position="281"/>
    </location>
</feature>
<proteinExistence type="inferred from homology"/>
<evidence type="ECO:0000256" key="3">
    <source>
        <dbReference type="ARBA" id="ARBA00022692"/>
    </source>
</evidence>
<dbReference type="AlphaFoldDB" id="A0A0X3P726"/>
<evidence type="ECO:0000256" key="5">
    <source>
        <dbReference type="ARBA" id="ARBA00023136"/>
    </source>
</evidence>
<dbReference type="Pfam" id="PF00335">
    <property type="entry name" value="Tetraspanin"/>
    <property type="match status" value="1"/>
</dbReference>
<name>A0A0X3P726_SCHSO</name>
<dbReference type="InterPro" id="IPR000301">
    <property type="entry name" value="Tetraspanin_animals"/>
</dbReference>
<comment type="subcellular location">
    <subcellularLocation>
        <location evidence="1">Membrane</location>
        <topology evidence="1">Multi-pass membrane protein</topology>
    </subcellularLocation>
</comment>
<evidence type="ECO:0000256" key="1">
    <source>
        <dbReference type="ARBA" id="ARBA00004141"/>
    </source>
</evidence>
<sequence>MAFLRVDWCRPRSSALKLYIFFINFLFWLFGIAALAVCVYISLNRANTPELVKNYLFNAAVYVILFTIILLFGTSLVGHFAFSKRNRVLLILYILLLIIMLVLLFGGGVSLAVFPSAFQTAIISTMNETLTNEYGKLGLVTDAWNFVQSKLRCCAVLDNGWLAYSGSWWDRSVNVDIFAMSSKLSENSYFYKLVPVSCCITLIDPLTGWPTNFYRSITQCQNWQYGPPRFANGAHNDAIYYRGCYSAIKSYLERYSGPIGGLAIFIFFLLLFAIVCSVLLLRNMDRSMRQAKVPL</sequence>
<protein>
    <submittedName>
        <fullName evidence="7">Tetraspanin-11</fullName>
    </submittedName>
</protein>